<proteinExistence type="predicted"/>
<evidence type="ECO:0000313" key="1">
    <source>
        <dbReference type="EMBL" id="RZS45166.1"/>
    </source>
</evidence>
<comment type="caution">
    <text evidence="1">The sequence shown here is derived from an EMBL/GenBank/DDBJ whole genome shotgun (WGS) entry which is preliminary data.</text>
</comment>
<keyword evidence="2" id="KW-1185">Reference proteome</keyword>
<sequence length="99" mass="10889">MIVERLVDAAGWFVVALRTNEGFQQALYDELADTLRTCAVAWSGADSIPRQAVNVMVDPVPATHAAAEAYPEPQRQRIYDAGYELHDLLTECTTDAPNP</sequence>
<evidence type="ECO:0000313" key="2">
    <source>
        <dbReference type="Proteomes" id="UP000294257"/>
    </source>
</evidence>
<gene>
    <name evidence="1" type="ORF">EV193_1011053</name>
</gene>
<protein>
    <submittedName>
        <fullName evidence="1">Uncharacterized protein</fullName>
    </submittedName>
</protein>
<reference evidence="1 2" key="1">
    <citation type="submission" date="2019-02" db="EMBL/GenBank/DDBJ databases">
        <title>Genomic Encyclopedia of Type Strains, Phase IV (KMG-IV): sequencing the most valuable type-strain genomes for metagenomic binning, comparative biology and taxonomic classification.</title>
        <authorList>
            <person name="Goeker M."/>
        </authorList>
    </citation>
    <scope>NUCLEOTIDE SEQUENCE [LARGE SCALE GENOMIC DNA]</scope>
    <source>
        <strain evidence="1 2">DSM 101727</strain>
    </source>
</reference>
<accession>A0A4Q7L798</accession>
<dbReference type="AlphaFoldDB" id="A0A4Q7L798"/>
<dbReference type="EMBL" id="SGWQ01000001">
    <property type="protein sequence ID" value="RZS45166.1"/>
    <property type="molecule type" value="Genomic_DNA"/>
</dbReference>
<name>A0A4Q7L798_9PSEU</name>
<dbReference type="Proteomes" id="UP000294257">
    <property type="component" value="Unassembled WGS sequence"/>
</dbReference>
<organism evidence="1 2">
    <name type="scientific">Herbihabitans rhizosphaerae</name>
    <dbReference type="NCBI Taxonomy" id="1872711"/>
    <lineage>
        <taxon>Bacteria</taxon>
        <taxon>Bacillati</taxon>
        <taxon>Actinomycetota</taxon>
        <taxon>Actinomycetes</taxon>
        <taxon>Pseudonocardiales</taxon>
        <taxon>Pseudonocardiaceae</taxon>
        <taxon>Herbihabitans</taxon>
    </lineage>
</organism>